<dbReference type="Proteomes" id="UP000011971">
    <property type="component" value="Unassembled WGS sequence"/>
</dbReference>
<name>M5JJC7_9HYPH</name>
<proteinExistence type="predicted"/>
<dbReference type="AlphaFoldDB" id="M5JJC7"/>
<evidence type="ECO:0000313" key="1">
    <source>
        <dbReference type="EMBL" id="ELT46217.1"/>
    </source>
</evidence>
<reference evidence="1 2" key="1">
    <citation type="journal article" date="2013" name="Gut Pathog.">
        <title>Draft genome of Ochrobactrum intermedium strain M86 isolated from non-ulcer dyspeptic individual from India.</title>
        <authorList>
            <person name="Kulkarni G."/>
            <person name="Dhotre D."/>
            <person name="Dharne M."/>
            <person name="Shetty S."/>
            <person name="Chowdhury S."/>
            <person name="Misra V."/>
            <person name="Misra S."/>
            <person name="Patole M."/>
            <person name="Shouche Y."/>
        </authorList>
    </citation>
    <scope>NUCLEOTIDE SEQUENCE [LARGE SCALE GENOMIC DNA]</scope>
    <source>
        <strain evidence="1 2">M86</strain>
    </source>
</reference>
<gene>
    <name evidence="1" type="ORF">D584_25909</name>
</gene>
<organism evidence="1 2">
    <name type="scientific">Brucella intermedia M86</name>
    <dbReference type="NCBI Taxonomy" id="1234597"/>
    <lineage>
        <taxon>Bacteria</taxon>
        <taxon>Pseudomonadati</taxon>
        <taxon>Pseudomonadota</taxon>
        <taxon>Alphaproteobacteria</taxon>
        <taxon>Hyphomicrobiales</taxon>
        <taxon>Brucellaceae</taxon>
        <taxon>Brucella/Ochrobactrum group</taxon>
        <taxon>Brucella</taxon>
    </lineage>
</organism>
<dbReference type="EMBL" id="AOGE01000140">
    <property type="protein sequence ID" value="ELT46217.1"/>
    <property type="molecule type" value="Genomic_DNA"/>
</dbReference>
<sequence length="92" mass="10291">MFGLRLSFAFVLCLSVQAMVKGFRQHIALLPYCHIAFIELRSMDIVNGSDQVDRAISTGKLHALPHFHTRPINVVVFHGSDREYSFSGGFPA</sequence>
<accession>M5JJC7</accession>
<comment type="caution">
    <text evidence="1">The sequence shown here is derived from an EMBL/GenBank/DDBJ whole genome shotgun (WGS) entry which is preliminary data.</text>
</comment>
<protein>
    <submittedName>
        <fullName evidence="1">Uncharacterized protein</fullName>
    </submittedName>
</protein>
<evidence type="ECO:0000313" key="2">
    <source>
        <dbReference type="Proteomes" id="UP000011971"/>
    </source>
</evidence>